<evidence type="ECO:0008006" key="6">
    <source>
        <dbReference type="Google" id="ProtNLM"/>
    </source>
</evidence>
<evidence type="ECO:0000256" key="3">
    <source>
        <dbReference type="ARBA" id="ARBA00023004"/>
    </source>
</evidence>
<dbReference type="Gramene" id="OB05G26210.1">
    <property type="protein sequence ID" value="OB05G26210.1"/>
    <property type="gene ID" value="OB05G26210"/>
</dbReference>
<sequence length="129" mass="13704">MPRAPPHRPALARPDSGGVYDPARVTQLSWCPRAFLYSGFLSHAECDHLVNLAKGRLEKSMVADNDSGKSVMSQVQTSSGTFLAKHQHHCFLRPLVHGAGFHGCHGGVARRGGTAGVAARNGRHGATAI</sequence>
<dbReference type="GO" id="GO:0005789">
    <property type="term" value="C:endoplasmic reticulum membrane"/>
    <property type="evidence" value="ECO:0007669"/>
    <property type="project" value="UniProtKB-SubCell"/>
</dbReference>
<keyword evidence="3" id="KW-0408">Iron</keyword>
<dbReference type="Gene3D" id="2.60.120.620">
    <property type="entry name" value="q2cbj1_9rhob like domain"/>
    <property type="match status" value="1"/>
</dbReference>
<reference evidence="4" key="1">
    <citation type="journal article" date="2013" name="Nat. Commun.">
        <title>Whole-genome sequencing of Oryza brachyantha reveals mechanisms underlying Oryza genome evolution.</title>
        <authorList>
            <person name="Chen J."/>
            <person name="Huang Q."/>
            <person name="Gao D."/>
            <person name="Wang J."/>
            <person name="Lang Y."/>
            <person name="Liu T."/>
            <person name="Li B."/>
            <person name="Bai Z."/>
            <person name="Luis Goicoechea J."/>
            <person name="Liang C."/>
            <person name="Chen C."/>
            <person name="Zhang W."/>
            <person name="Sun S."/>
            <person name="Liao Y."/>
            <person name="Zhang X."/>
            <person name="Yang L."/>
            <person name="Song C."/>
            <person name="Wang M."/>
            <person name="Shi J."/>
            <person name="Liu G."/>
            <person name="Liu J."/>
            <person name="Zhou H."/>
            <person name="Zhou W."/>
            <person name="Yu Q."/>
            <person name="An N."/>
            <person name="Chen Y."/>
            <person name="Cai Q."/>
            <person name="Wang B."/>
            <person name="Liu B."/>
            <person name="Min J."/>
            <person name="Huang Y."/>
            <person name="Wu H."/>
            <person name="Li Z."/>
            <person name="Zhang Y."/>
            <person name="Yin Y."/>
            <person name="Song W."/>
            <person name="Jiang J."/>
            <person name="Jackson S.A."/>
            <person name="Wing R.A."/>
            <person name="Wang J."/>
            <person name="Chen M."/>
        </authorList>
    </citation>
    <scope>NUCLEOTIDE SEQUENCE [LARGE SCALE GENOMIC DNA]</scope>
    <source>
        <strain evidence="4">cv. IRGC 101232</strain>
    </source>
</reference>
<keyword evidence="2" id="KW-0479">Metal-binding</keyword>
<proteinExistence type="predicted"/>
<accession>J3M7P7</accession>
<name>J3M7P7_ORYBR</name>
<evidence type="ECO:0000256" key="2">
    <source>
        <dbReference type="ARBA" id="ARBA00022723"/>
    </source>
</evidence>
<dbReference type="GO" id="GO:0004656">
    <property type="term" value="F:procollagen-proline 4-dioxygenase activity"/>
    <property type="evidence" value="ECO:0007669"/>
    <property type="project" value="TreeGrafter"/>
</dbReference>
<evidence type="ECO:0000313" key="4">
    <source>
        <dbReference type="EnsemblPlants" id="OB05G26210.1"/>
    </source>
</evidence>
<dbReference type="Proteomes" id="UP000006038">
    <property type="component" value="Chromosome 5"/>
</dbReference>
<dbReference type="PANTHER" id="PTHR10869">
    <property type="entry name" value="PROLYL 4-HYDROXYLASE ALPHA SUBUNIT"/>
    <property type="match status" value="1"/>
</dbReference>
<organism evidence="4">
    <name type="scientific">Oryza brachyantha</name>
    <name type="common">malo sina</name>
    <dbReference type="NCBI Taxonomy" id="4533"/>
    <lineage>
        <taxon>Eukaryota</taxon>
        <taxon>Viridiplantae</taxon>
        <taxon>Streptophyta</taxon>
        <taxon>Embryophyta</taxon>
        <taxon>Tracheophyta</taxon>
        <taxon>Spermatophyta</taxon>
        <taxon>Magnoliopsida</taxon>
        <taxon>Liliopsida</taxon>
        <taxon>Poales</taxon>
        <taxon>Poaceae</taxon>
        <taxon>BOP clade</taxon>
        <taxon>Oryzoideae</taxon>
        <taxon>Oryzeae</taxon>
        <taxon>Oryzinae</taxon>
        <taxon>Oryza</taxon>
    </lineage>
</organism>
<evidence type="ECO:0000256" key="1">
    <source>
        <dbReference type="ARBA" id="ARBA00004586"/>
    </source>
</evidence>
<dbReference type="EnsemblPlants" id="OB05G26210.1">
    <property type="protein sequence ID" value="OB05G26210.1"/>
    <property type="gene ID" value="OB05G26210"/>
</dbReference>
<protein>
    <recommendedName>
        <fullName evidence="6">Prolyl 4-hydroxylase alpha subunit domain-containing protein</fullName>
    </recommendedName>
</protein>
<reference evidence="4" key="2">
    <citation type="submission" date="2013-04" db="UniProtKB">
        <authorList>
            <consortium name="EnsemblPlants"/>
        </authorList>
    </citation>
    <scope>IDENTIFICATION</scope>
</reference>
<dbReference type="InterPro" id="IPR045054">
    <property type="entry name" value="P4HA-like"/>
</dbReference>
<comment type="subcellular location">
    <subcellularLocation>
        <location evidence="1">Endoplasmic reticulum membrane</location>
    </subcellularLocation>
</comment>
<dbReference type="STRING" id="4533.J3M7P7"/>
<keyword evidence="5" id="KW-1185">Reference proteome</keyword>
<evidence type="ECO:0000313" key="5">
    <source>
        <dbReference type="Proteomes" id="UP000006038"/>
    </source>
</evidence>
<dbReference type="GO" id="GO:0046872">
    <property type="term" value="F:metal ion binding"/>
    <property type="evidence" value="ECO:0007669"/>
    <property type="project" value="UniProtKB-KW"/>
</dbReference>
<dbReference type="AlphaFoldDB" id="J3M7P7"/>
<dbReference type="eggNOG" id="KOG1591">
    <property type="taxonomic scope" value="Eukaryota"/>
</dbReference>
<dbReference type="HOGENOM" id="CLU_1952124_0_0_1"/>
<dbReference type="PANTHER" id="PTHR10869:SF222">
    <property type="entry name" value="PROCOLLAGEN-PROLINE 4-DIOXYGENASE"/>
    <property type="match status" value="1"/>
</dbReference>